<dbReference type="InterPro" id="IPR002695">
    <property type="entry name" value="PurH-like"/>
</dbReference>
<keyword evidence="11" id="KW-1185">Reference proteome</keyword>
<dbReference type="Pfam" id="PF01808">
    <property type="entry name" value="AICARFT_IMPCHas"/>
    <property type="match status" value="1"/>
</dbReference>
<comment type="domain">
    <text evidence="8">The IMP cyclohydrolase activity resides in the N-terminal region.</text>
</comment>
<dbReference type="RefSeq" id="WP_263051945.1">
    <property type="nucleotide sequence ID" value="NZ_CP106735.1"/>
</dbReference>
<evidence type="ECO:0000313" key="11">
    <source>
        <dbReference type="Proteomes" id="UP001062165"/>
    </source>
</evidence>
<dbReference type="EC" id="2.1.2.3" evidence="8"/>
<dbReference type="EMBL" id="CP106735">
    <property type="protein sequence ID" value="UXX80215.1"/>
    <property type="molecule type" value="Genomic_DNA"/>
</dbReference>
<evidence type="ECO:0000256" key="4">
    <source>
        <dbReference type="ARBA" id="ARBA00022679"/>
    </source>
</evidence>
<keyword evidence="4 8" id="KW-0808">Transferase</keyword>
<feature type="domain" description="MGS-like" evidence="9">
    <location>
        <begin position="1"/>
        <end position="148"/>
    </location>
</feature>
<comment type="similarity">
    <text evidence="3 8">Belongs to the PurH family.</text>
</comment>
<evidence type="ECO:0000256" key="2">
    <source>
        <dbReference type="ARBA" id="ARBA00004954"/>
    </source>
</evidence>
<dbReference type="Pfam" id="PF02142">
    <property type="entry name" value="MGS"/>
    <property type="match status" value="1"/>
</dbReference>
<dbReference type="Gene3D" id="3.40.50.1380">
    <property type="entry name" value="Methylglyoxal synthase-like domain"/>
    <property type="match status" value="1"/>
</dbReference>
<evidence type="ECO:0000313" key="10">
    <source>
        <dbReference type="EMBL" id="UXX80215.1"/>
    </source>
</evidence>
<comment type="catalytic activity">
    <reaction evidence="8">
        <text>(6R)-10-formyltetrahydrofolate + 5-amino-1-(5-phospho-beta-D-ribosyl)imidazole-4-carboxamide = 5-formamido-1-(5-phospho-D-ribosyl)imidazole-4-carboxamide + (6S)-5,6,7,8-tetrahydrofolate</text>
        <dbReference type="Rhea" id="RHEA:22192"/>
        <dbReference type="ChEBI" id="CHEBI:57453"/>
        <dbReference type="ChEBI" id="CHEBI:58467"/>
        <dbReference type="ChEBI" id="CHEBI:58475"/>
        <dbReference type="ChEBI" id="CHEBI:195366"/>
        <dbReference type="EC" id="2.1.2.3"/>
    </reaction>
</comment>
<evidence type="ECO:0000256" key="5">
    <source>
        <dbReference type="ARBA" id="ARBA00022755"/>
    </source>
</evidence>
<dbReference type="Proteomes" id="UP001062165">
    <property type="component" value="Chromosome"/>
</dbReference>
<dbReference type="SUPFAM" id="SSF52335">
    <property type="entry name" value="Methylglyoxal synthase-like"/>
    <property type="match status" value="1"/>
</dbReference>
<gene>
    <name evidence="8 10" type="primary">purH</name>
    <name evidence="10" type="ORF">N7E81_03765</name>
</gene>
<dbReference type="NCBIfam" id="NF002049">
    <property type="entry name" value="PRK00881.1"/>
    <property type="match status" value="1"/>
</dbReference>
<comment type="catalytic activity">
    <reaction evidence="8">
        <text>IMP + H2O = 5-formamido-1-(5-phospho-D-ribosyl)imidazole-4-carboxamide</text>
        <dbReference type="Rhea" id="RHEA:18445"/>
        <dbReference type="ChEBI" id="CHEBI:15377"/>
        <dbReference type="ChEBI" id="CHEBI:58053"/>
        <dbReference type="ChEBI" id="CHEBI:58467"/>
        <dbReference type="EC" id="3.5.4.10"/>
    </reaction>
</comment>
<evidence type="ECO:0000259" key="9">
    <source>
        <dbReference type="PROSITE" id="PS51855"/>
    </source>
</evidence>
<keyword evidence="7 8" id="KW-0511">Multifunctional enzyme</keyword>
<name>A0ABY6D224_9BACT</name>
<reference evidence="10" key="1">
    <citation type="submission" date="2022-10" db="EMBL/GenBank/DDBJ databases">
        <title>Comparative genomics and taxonomic characterization of three novel marine species of genus Reichenbachiella exhibiting antioxidant and polysaccharide degradation activities.</title>
        <authorList>
            <person name="Muhammad N."/>
            <person name="Lee Y.-J."/>
            <person name="Ko J."/>
            <person name="Kim S.-G."/>
        </authorList>
    </citation>
    <scope>NUCLEOTIDE SEQUENCE</scope>
    <source>
        <strain evidence="10">Wsw4-B4</strain>
    </source>
</reference>
<dbReference type="SMART" id="SM00851">
    <property type="entry name" value="MGS"/>
    <property type="match status" value="1"/>
</dbReference>
<dbReference type="PROSITE" id="PS51855">
    <property type="entry name" value="MGS"/>
    <property type="match status" value="1"/>
</dbReference>
<proteinExistence type="inferred from homology"/>
<accession>A0ABY6D224</accession>
<protein>
    <recommendedName>
        <fullName evidence="8">Bifunctional purine biosynthesis protein PurH</fullName>
    </recommendedName>
    <domain>
        <recommendedName>
            <fullName evidence="8">Phosphoribosylaminoimidazolecarboxamide formyltransferase</fullName>
            <ecNumber evidence="8">2.1.2.3</ecNumber>
        </recommendedName>
        <alternativeName>
            <fullName evidence="8">AICAR transformylase</fullName>
        </alternativeName>
    </domain>
    <domain>
        <recommendedName>
            <fullName evidence="8">IMP cyclohydrolase</fullName>
            <ecNumber evidence="8">3.5.4.10</ecNumber>
        </recommendedName>
        <alternativeName>
            <fullName evidence="8">ATIC</fullName>
        </alternativeName>
        <alternativeName>
            <fullName evidence="8">IMP synthase</fullName>
        </alternativeName>
        <alternativeName>
            <fullName evidence="8">Inosinicase</fullName>
        </alternativeName>
    </domain>
</protein>
<dbReference type="InterPro" id="IPR024051">
    <property type="entry name" value="AICAR_Tfase_dup_dom_sf"/>
</dbReference>
<dbReference type="SMART" id="SM00798">
    <property type="entry name" value="AICARFT_IMPCHas"/>
    <property type="match status" value="1"/>
</dbReference>
<comment type="pathway">
    <text evidence="2 8">Purine metabolism; IMP biosynthesis via de novo pathway; 5-formamido-1-(5-phospho-D-ribosyl)imidazole-4-carboxamide from 5-amino-1-(5-phospho-D-ribosyl)imidazole-4-carboxamide (10-formyl THF route): step 1/1.</text>
</comment>
<dbReference type="GO" id="GO:0003937">
    <property type="term" value="F:IMP cyclohydrolase activity"/>
    <property type="evidence" value="ECO:0007669"/>
    <property type="project" value="UniProtKB-EC"/>
</dbReference>
<evidence type="ECO:0000256" key="1">
    <source>
        <dbReference type="ARBA" id="ARBA00004844"/>
    </source>
</evidence>
<dbReference type="InterPro" id="IPR011607">
    <property type="entry name" value="MGS-like_dom"/>
</dbReference>
<dbReference type="PANTHER" id="PTHR11692">
    <property type="entry name" value="BIFUNCTIONAL PURINE BIOSYNTHESIS PROTEIN PURH"/>
    <property type="match status" value="1"/>
</dbReference>
<comment type="pathway">
    <text evidence="1 8">Purine metabolism; IMP biosynthesis via de novo pathway; IMP from 5-formamido-1-(5-phospho-D-ribosyl)imidazole-4-carboxamide: step 1/1.</text>
</comment>
<keyword evidence="6 8" id="KW-0378">Hydrolase</keyword>
<dbReference type="Gene3D" id="3.40.140.20">
    <property type="match status" value="2"/>
</dbReference>
<dbReference type="SUPFAM" id="SSF53927">
    <property type="entry name" value="Cytidine deaminase-like"/>
    <property type="match status" value="1"/>
</dbReference>
<dbReference type="GO" id="GO:0004643">
    <property type="term" value="F:phosphoribosylaminoimidazolecarboxamide formyltransferase activity"/>
    <property type="evidence" value="ECO:0007669"/>
    <property type="project" value="UniProtKB-EC"/>
</dbReference>
<evidence type="ECO:0000256" key="6">
    <source>
        <dbReference type="ARBA" id="ARBA00022801"/>
    </source>
</evidence>
<evidence type="ECO:0000256" key="7">
    <source>
        <dbReference type="ARBA" id="ARBA00023268"/>
    </source>
</evidence>
<dbReference type="PIRSF" id="PIRSF000414">
    <property type="entry name" value="AICARFT_IMPCHas"/>
    <property type="match status" value="1"/>
</dbReference>
<evidence type="ECO:0000256" key="8">
    <source>
        <dbReference type="HAMAP-Rule" id="MF_00139"/>
    </source>
</evidence>
<dbReference type="InterPro" id="IPR036914">
    <property type="entry name" value="MGS-like_dom_sf"/>
</dbReference>
<dbReference type="CDD" id="cd01421">
    <property type="entry name" value="IMPCH"/>
    <property type="match status" value="1"/>
</dbReference>
<evidence type="ECO:0000256" key="3">
    <source>
        <dbReference type="ARBA" id="ARBA00007667"/>
    </source>
</evidence>
<dbReference type="InterPro" id="IPR016193">
    <property type="entry name" value="Cytidine_deaminase-like"/>
</dbReference>
<dbReference type="PANTHER" id="PTHR11692:SF0">
    <property type="entry name" value="BIFUNCTIONAL PURINE BIOSYNTHESIS PROTEIN ATIC"/>
    <property type="match status" value="1"/>
</dbReference>
<sequence>MGSKKIKSALISVFHKDNLDNIVKVLAANDVTIYSTGGTQKFIEDLDIAVTPVEDLTAYPSIFSGRVKTLHPKIFGGILNRRDNTSDQEEKAAHDIPDIDLVIVDLYPFEATVASGASEADIIEKIDIGGISLIRGAAKNFNDVLIVSSMEQYEEVLGMLDSQDCETSLEQRKSFACKAFDISSHYDSAIFNYFNREQDEPSFKQSVRQAQSLRYGENPHQNGSFYGDLNELFEQLNGKELSYNNLVDVDAAVSLIREFEGEIAFAIIKHTNACGVAKGTDVKEAYLKALSSDNVSAFGGVLITNSPVDLAAAEEINKLFCEVLIAPSYDDEALKLLQSKKNRVILKIKDLAPNPVQFKSLLNGVIVQDADLKTDVKEDLTTVTKKAPTAAQIEAMLLASKICKHTKSNTIVFSNNDMMLSSGTGQTSRVDALNQAIEKAASFGMDLKGAVMASDAFFPFPDCVEIAHKAGIAAVIQPGGSIKDQLSIDYCDEVDMAMVMTGTRHFKH</sequence>
<keyword evidence="5 8" id="KW-0658">Purine biosynthesis</keyword>
<dbReference type="HAMAP" id="MF_00139">
    <property type="entry name" value="PurH"/>
    <property type="match status" value="1"/>
</dbReference>
<dbReference type="EC" id="3.5.4.10" evidence="8"/>
<organism evidence="10 11">
    <name type="scientific">Reichenbachiella carrageenanivorans</name>
    <dbReference type="NCBI Taxonomy" id="2979869"/>
    <lineage>
        <taxon>Bacteria</taxon>
        <taxon>Pseudomonadati</taxon>
        <taxon>Bacteroidota</taxon>
        <taxon>Cytophagia</taxon>
        <taxon>Cytophagales</taxon>
        <taxon>Reichenbachiellaceae</taxon>
        <taxon>Reichenbachiella</taxon>
    </lineage>
</organism>